<dbReference type="InterPro" id="IPR023828">
    <property type="entry name" value="Peptidase_S8_Ser-AS"/>
</dbReference>
<dbReference type="InterPro" id="IPR041365">
    <property type="entry name" value="CspB_prodomain"/>
</dbReference>
<dbReference type="GO" id="GO:0004252">
    <property type="term" value="F:serine-type endopeptidase activity"/>
    <property type="evidence" value="ECO:0007669"/>
    <property type="project" value="UniProtKB-UniRule"/>
</dbReference>
<dbReference type="Gene3D" id="3.30.70.2980">
    <property type="match status" value="1"/>
</dbReference>
<sequence length="1104" mass="122418">MFFINYEVIVKYNGDISEIEKDLGVSVEKLGYNYAIIIIDSAEKIDLLLNYPQIEYLEKPFILTTQDVQSFSRTGITRFKNTNRLTGKGTIIGIIDSGIDYNIDLFKDSNGNSKILYYWDQSIQGKPPEGFQYGSLYTNEDINKAIKRELNIPISPTSTHGTHVAGIACQIAEEANLIVVRVGSVVTDVFSKSTEFMRAIKFILDKALELNMPAAINISYGSNEGSHRGLSLFEQYIDDMSAFWKNNIVVAAGNNGDKDGHKSIKLDKETTEVEFVVGENEKILNINIWPQFIDDFSVYIVNPSNIKSQEISLTSGEIKNVLGGTRVKGYFYPIAPYSLSRRISVQLTSPTFINPGIWKLVFTPINVVMGDVSIYLPTSEGISKDTRFLEASKNLTVTVPGTANKVITVGSFNSTTDTVSIFSGEGDIEQNVYKPDLLAPGENILSVLPGGSIGALTGTSMATPHVTGVVSLLMQWGIVDKNDLFLYSQKIKAFLLKEAKRNSTYTYPNNSMGFGFLDLTDVRLDNISNLNKEYDLLYRKKKKKKLKTMNRLERPLDLAFRYHVTHGPNFEEEIKATGLAYTYYEISDTEGVLTLPIRDPNRYNKLLKIQSLKILDSSIVMNQLGTISRDTSNGVVAKEEIGANFLQNNSNIPITGKGVLVAVIDSGIDYLHEDFIYPDKTSKIEYIWDQTIDGKPPKGYKIGTEFSREDINKAIQANDKNLTKDETGHGTMISGICSGLGNLNKQYSGVALDSELIIVKLKKIDKNYDSTFFEAGIRYAYEKSIELNKPIVINLSLGSNSLIGATENVLSEEPAFTRGVCIVSAAGNEGNTQTHSMGKISFVGQQKDVELEIFEDESLLEINIWINKPDKISAAVIAPSGEQSKFIKVSSYNEVSGLFDLEATWYVITYVYPTEYSGQEQITVLLKNATKGIWKIRLKGEYITNGTYNAYLPNRAIINPGTKFRDSTSAYTINYPSTYGDVISAGAYNLVENSIWPPSSRGPTINGLSRPDIVAPGVNIISTYPGNNYATLTGTSASGAYLAGSVALYLQYTLVDNYYPLKGFTNMIRTYIHAGARRNVEIIYPNDIYGYGLLDIRGAFDQLK</sequence>
<keyword evidence="4 6" id="KW-0720">Serine protease</keyword>
<evidence type="ECO:0000313" key="11">
    <source>
        <dbReference type="Proteomes" id="UP000326961"/>
    </source>
</evidence>
<feature type="active site" description="Charge relay system" evidence="5 6">
    <location>
        <position position="1036"/>
    </location>
</feature>
<dbReference type="PROSITE" id="PS00138">
    <property type="entry name" value="SUBTILASE_SER"/>
    <property type="match status" value="1"/>
</dbReference>
<dbReference type="Gene3D" id="2.60.120.1290">
    <property type="match status" value="2"/>
</dbReference>
<feature type="active site" description="Charge relay system" evidence="5 6">
    <location>
        <position position="729"/>
    </location>
</feature>
<reference evidence="10 11" key="1">
    <citation type="submission" date="2018-09" db="EMBL/GenBank/DDBJ databases">
        <title>A clostridial neurotoxin that targets Anopheles mosquitoes.</title>
        <authorList>
            <person name="Contreras E."/>
            <person name="Masuyer G."/>
            <person name="Qureshi N."/>
            <person name="Chawla S."/>
            <person name="Lim H.L."/>
            <person name="Chen J."/>
            <person name="Stenmark P."/>
            <person name="Gill S."/>
        </authorList>
    </citation>
    <scope>NUCLEOTIDE SEQUENCE [LARGE SCALE GENOMIC DNA]</scope>
    <source>
        <strain evidence="10 11">Cbm</strain>
    </source>
</reference>
<dbReference type="InterPro" id="IPR000209">
    <property type="entry name" value="Peptidase_S8/S53_dom"/>
</dbReference>
<dbReference type="InterPro" id="IPR023827">
    <property type="entry name" value="Peptidase_S8_Asp-AS"/>
</dbReference>
<feature type="domain" description="Csp protease B prodomain" evidence="9">
    <location>
        <begin position="6"/>
        <end position="60"/>
    </location>
</feature>
<feature type="domain" description="Peptidase S8/S53" evidence="8">
    <location>
        <begin position="656"/>
        <end position="832"/>
    </location>
</feature>
<feature type="active site" description="Charge relay system" evidence="6">
    <location>
        <position position="460"/>
    </location>
</feature>
<dbReference type="NCBIfam" id="NF040809">
    <property type="entry name" value="germ_prot_CspBA"/>
    <property type="match status" value="1"/>
</dbReference>
<organism evidence="10 11">
    <name type="scientific">Paraclostridium bifermentans</name>
    <name type="common">Clostridium bifermentans</name>
    <dbReference type="NCBI Taxonomy" id="1490"/>
    <lineage>
        <taxon>Bacteria</taxon>
        <taxon>Bacillati</taxon>
        <taxon>Bacillota</taxon>
        <taxon>Clostridia</taxon>
        <taxon>Peptostreptococcales</taxon>
        <taxon>Peptostreptococcaceae</taxon>
        <taxon>Paraclostridium</taxon>
    </lineage>
</organism>
<keyword evidence="3 6" id="KW-0378">Hydrolase</keyword>
<dbReference type="InterPro" id="IPR050131">
    <property type="entry name" value="Peptidase_S8_subtilisin-like"/>
</dbReference>
<evidence type="ECO:0000256" key="7">
    <source>
        <dbReference type="RuleBase" id="RU003355"/>
    </source>
</evidence>
<dbReference type="SUPFAM" id="SSF52743">
    <property type="entry name" value="Subtilisin-like"/>
    <property type="match status" value="2"/>
</dbReference>
<evidence type="ECO:0000256" key="4">
    <source>
        <dbReference type="ARBA" id="ARBA00022825"/>
    </source>
</evidence>
<dbReference type="PANTHER" id="PTHR43806:SF11">
    <property type="entry name" value="CEREVISIN-RELATED"/>
    <property type="match status" value="1"/>
</dbReference>
<dbReference type="InterPro" id="IPR036852">
    <property type="entry name" value="Peptidase_S8/S53_dom_sf"/>
</dbReference>
<dbReference type="Gene3D" id="3.40.50.200">
    <property type="entry name" value="Peptidase S8/S53 domain"/>
    <property type="match status" value="2"/>
</dbReference>
<feature type="domain" description="Peptidase S8/S53" evidence="8">
    <location>
        <begin position="391"/>
        <end position="515"/>
    </location>
</feature>
<dbReference type="PROSITE" id="PS00136">
    <property type="entry name" value="SUBTILASE_ASP"/>
    <property type="match status" value="2"/>
</dbReference>
<dbReference type="AlphaFoldDB" id="A0A5P3XB31"/>
<proteinExistence type="inferred from homology"/>
<feature type="domain" description="Peptidase S8/S53" evidence="8">
    <location>
        <begin position="87"/>
        <end position="267"/>
    </location>
</feature>
<accession>A0A5P3XB31</accession>
<gene>
    <name evidence="10" type="ORF">D4A35_03990</name>
</gene>
<feature type="active site" description="Charge relay system" evidence="5 6">
    <location>
        <position position="665"/>
    </location>
</feature>
<dbReference type="InterPro" id="IPR015500">
    <property type="entry name" value="Peptidase_S8_subtilisin-rel"/>
</dbReference>
<feature type="active site" description="Charge relay system" evidence="6">
    <location>
        <position position="160"/>
    </location>
</feature>
<dbReference type="Proteomes" id="UP000326961">
    <property type="component" value="Chromosome"/>
</dbReference>
<evidence type="ECO:0000256" key="5">
    <source>
        <dbReference type="PIRSR" id="PIRSR615500-1"/>
    </source>
</evidence>
<dbReference type="PRINTS" id="PR00723">
    <property type="entry name" value="SUBTILISIN"/>
</dbReference>
<dbReference type="CDD" id="cd07478">
    <property type="entry name" value="Peptidases_S8_CspA-like"/>
    <property type="match status" value="2"/>
</dbReference>
<feature type="active site" description="Charge relay system" evidence="6">
    <location>
        <position position="96"/>
    </location>
</feature>
<dbReference type="EMBL" id="CP032452">
    <property type="protein sequence ID" value="QEZ68139.1"/>
    <property type="molecule type" value="Genomic_DNA"/>
</dbReference>
<dbReference type="Pfam" id="PF18425">
    <property type="entry name" value="CspB_prodomain"/>
    <property type="match status" value="1"/>
</dbReference>
<dbReference type="RefSeq" id="WP_150885974.1">
    <property type="nucleotide sequence ID" value="NZ_CP032452.1"/>
</dbReference>
<dbReference type="GO" id="GO:0006508">
    <property type="term" value="P:proteolysis"/>
    <property type="evidence" value="ECO:0007669"/>
    <property type="project" value="UniProtKB-KW"/>
</dbReference>
<comment type="similarity">
    <text evidence="1 6 7">Belongs to the peptidase S8 family.</text>
</comment>
<keyword evidence="2 6" id="KW-0645">Protease</keyword>
<evidence type="ECO:0000256" key="2">
    <source>
        <dbReference type="ARBA" id="ARBA00022670"/>
    </source>
</evidence>
<evidence type="ECO:0000256" key="6">
    <source>
        <dbReference type="PROSITE-ProRule" id="PRU01240"/>
    </source>
</evidence>
<evidence type="ECO:0000256" key="1">
    <source>
        <dbReference type="ARBA" id="ARBA00011073"/>
    </source>
</evidence>
<evidence type="ECO:0000313" key="10">
    <source>
        <dbReference type="EMBL" id="QEZ68139.1"/>
    </source>
</evidence>
<protein>
    <submittedName>
        <fullName evidence="10">Peptidase S8</fullName>
    </submittedName>
</protein>
<name>A0A5P3XB31_PARBF</name>
<dbReference type="Pfam" id="PF00082">
    <property type="entry name" value="Peptidase_S8"/>
    <property type="match status" value="4"/>
</dbReference>
<evidence type="ECO:0000256" key="3">
    <source>
        <dbReference type="ARBA" id="ARBA00022801"/>
    </source>
</evidence>
<dbReference type="PROSITE" id="PS51892">
    <property type="entry name" value="SUBTILASE"/>
    <property type="match status" value="2"/>
</dbReference>
<dbReference type="PANTHER" id="PTHR43806">
    <property type="entry name" value="PEPTIDASE S8"/>
    <property type="match status" value="1"/>
</dbReference>
<evidence type="ECO:0000259" key="8">
    <source>
        <dbReference type="Pfam" id="PF00082"/>
    </source>
</evidence>
<dbReference type="InterPro" id="IPR034045">
    <property type="entry name" value="Pep_S8_CspA-like"/>
</dbReference>
<feature type="domain" description="Peptidase S8/S53" evidence="8">
    <location>
        <begin position="967"/>
        <end position="1092"/>
    </location>
</feature>
<evidence type="ECO:0000259" key="9">
    <source>
        <dbReference type="Pfam" id="PF18425"/>
    </source>
</evidence>